<dbReference type="GO" id="GO:0070180">
    <property type="term" value="F:large ribosomal subunit rRNA binding"/>
    <property type="evidence" value="ECO:0007669"/>
    <property type="project" value="UniProtKB-UniRule"/>
</dbReference>
<dbReference type="Proteomes" id="UP000179005">
    <property type="component" value="Unassembled WGS sequence"/>
</dbReference>
<dbReference type="PANTHER" id="PTHR11560">
    <property type="entry name" value="39S RIBOSOMAL PROTEIN L10, MITOCHONDRIAL"/>
    <property type="match status" value="1"/>
</dbReference>
<dbReference type="CDD" id="cd05797">
    <property type="entry name" value="Ribosomal_L10"/>
    <property type="match status" value="1"/>
</dbReference>
<comment type="caution">
    <text evidence="6">The sequence shown here is derived from an EMBL/GenBank/DDBJ whole genome shotgun (WGS) entry which is preliminary data.</text>
</comment>
<dbReference type="Gene3D" id="3.30.70.1730">
    <property type="match status" value="1"/>
</dbReference>
<keyword evidence="5" id="KW-0694">RNA-binding</keyword>
<evidence type="ECO:0000256" key="5">
    <source>
        <dbReference type="HAMAP-Rule" id="MF_00362"/>
    </source>
</evidence>
<evidence type="ECO:0000256" key="3">
    <source>
        <dbReference type="ARBA" id="ARBA00023274"/>
    </source>
</evidence>
<evidence type="ECO:0000256" key="1">
    <source>
        <dbReference type="ARBA" id="ARBA00008889"/>
    </source>
</evidence>
<evidence type="ECO:0000313" key="6">
    <source>
        <dbReference type="EMBL" id="OGC56041.1"/>
    </source>
</evidence>
<reference evidence="6 7" key="1">
    <citation type="journal article" date="2016" name="Nat. Commun.">
        <title>Thousands of microbial genomes shed light on interconnected biogeochemical processes in an aquifer system.</title>
        <authorList>
            <person name="Anantharaman K."/>
            <person name="Brown C.T."/>
            <person name="Hug L.A."/>
            <person name="Sharon I."/>
            <person name="Castelle C.J."/>
            <person name="Probst A.J."/>
            <person name="Thomas B.C."/>
            <person name="Singh A."/>
            <person name="Wilkins M.J."/>
            <person name="Karaoz U."/>
            <person name="Brodie E.L."/>
            <person name="Williams K.H."/>
            <person name="Hubbard S.S."/>
            <person name="Banfield J.F."/>
        </authorList>
    </citation>
    <scope>NUCLEOTIDE SEQUENCE [LARGE SCALE GENOMIC DNA]</scope>
</reference>
<name>A0A1F4VFI4_UNCKA</name>
<dbReference type="GO" id="GO:0003735">
    <property type="term" value="F:structural constituent of ribosome"/>
    <property type="evidence" value="ECO:0007669"/>
    <property type="project" value="InterPro"/>
</dbReference>
<dbReference type="NCBIfam" id="NF000955">
    <property type="entry name" value="PRK00099.1-1"/>
    <property type="match status" value="1"/>
</dbReference>
<evidence type="ECO:0000313" key="7">
    <source>
        <dbReference type="Proteomes" id="UP000179005"/>
    </source>
</evidence>
<dbReference type="InterPro" id="IPR022973">
    <property type="entry name" value="Ribosomal_uL10_bac"/>
</dbReference>
<dbReference type="AlphaFoldDB" id="A0A1F4VFI4"/>
<protein>
    <recommendedName>
        <fullName evidence="4 5">Large ribosomal subunit protein uL10</fullName>
    </recommendedName>
</protein>
<dbReference type="Gene3D" id="6.10.250.290">
    <property type="match status" value="1"/>
</dbReference>
<sequence length="195" mass="20987">MTTKEEKVQQVEELAKEAEESGAVVFADYRGLTVSEMAQLRKKLADLPAQAGMRADLKVVKNTLLRFSLEKAKLSLPEQLTGPTAVLFSRAADPIESIKTLVTFFKAKEKGEVKAGFWEKTAAGVAQILALAALPGRKVLEAQLVSQLSSPVYRLVYALSGQPQRLVSVLNQIKNLSEAKSPVAFSEGGTKGGVS</sequence>
<dbReference type="InterPro" id="IPR002363">
    <property type="entry name" value="Ribosomal_uL10_CS_bac"/>
</dbReference>
<dbReference type="GO" id="GO:0006412">
    <property type="term" value="P:translation"/>
    <property type="evidence" value="ECO:0007669"/>
    <property type="project" value="UniProtKB-UniRule"/>
</dbReference>
<keyword evidence="2 5" id="KW-0689">Ribosomal protein</keyword>
<dbReference type="EMBL" id="MEVC01000004">
    <property type="protein sequence ID" value="OGC56041.1"/>
    <property type="molecule type" value="Genomic_DNA"/>
</dbReference>
<comment type="function">
    <text evidence="5">Forms part of the ribosomal stalk, playing a central role in the interaction of the ribosome with GTP-bound translation factors.</text>
</comment>
<dbReference type="InterPro" id="IPR043141">
    <property type="entry name" value="Ribosomal_uL10-like_sf"/>
</dbReference>
<gene>
    <name evidence="5" type="primary">rplJ</name>
    <name evidence="6" type="ORF">A2797_02510</name>
</gene>
<organism evidence="6 7">
    <name type="scientific">candidate division WWE3 bacterium RIFCSPHIGHO2_01_FULL_48_15</name>
    <dbReference type="NCBI Taxonomy" id="1802619"/>
    <lineage>
        <taxon>Bacteria</taxon>
        <taxon>Katanobacteria</taxon>
    </lineage>
</organism>
<keyword evidence="3 5" id="KW-0687">Ribonucleoprotein</keyword>
<dbReference type="SUPFAM" id="SSF160369">
    <property type="entry name" value="Ribosomal protein L10-like"/>
    <property type="match status" value="1"/>
</dbReference>
<comment type="subunit">
    <text evidence="5">Part of the ribosomal stalk of the 50S ribosomal subunit. The N-terminus interacts with L11 and the large rRNA to form the base of the stalk. The C-terminus forms an elongated spine to which L12 dimers bind in a sequential fashion forming a multimeric L10(L12)X complex.</text>
</comment>
<evidence type="ECO:0000256" key="2">
    <source>
        <dbReference type="ARBA" id="ARBA00022980"/>
    </source>
</evidence>
<keyword evidence="5" id="KW-0699">rRNA-binding</keyword>
<proteinExistence type="inferred from homology"/>
<dbReference type="PROSITE" id="PS01109">
    <property type="entry name" value="RIBOSOMAL_L10"/>
    <property type="match status" value="1"/>
</dbReference>
<evidence type="ECO:0000256" key="4">
    <source>
        <dbReference type="ARBA" id="ARBA00035202"/>
    </source>
</evidence>
<dbReference type="Pfam" id="PF00466">
    <property type="entry name" value="Ribosomal_L10"/>
    <property type="match status" value="1"/>
</dbReference>
<dbReference type="InterPro" id="IPR001790">
    <property type="entry name" value="Ribosomal_uL10"/>
</dbReference>
<accession>A0A1F4VFI4</accession>
<dbReference type="GO" id="GO:0015934">
    <property type="term" value="C:large ribosomal subunit"/>
    <property type="evidence" value="ECO:0007669"/>
    <property type="project" value="InterPro"/>
</dbReference>
<dbReference type="InterPro" id="IPR047865">
    <property type="entry name" value="Ribosomal_uL10_bac_type"/>
</dbReference>
<dbReference type="HAMAP" id="MF_00362">
    <property type="entry name" value="Ribosomal_uL10"/>
    <property type="match status" value="1"/>
</dbReference>
<comment type="similarity">
    <text evidence="1 5">Belongs to the universal ribosomal protein uL10 family.</text>
</comment>
<dbReference type="STRING" id="1802619.A2797_02510"/>